<dbReference type="EMBL" id="CAJJDP010000070">
    <property type="protein sequence ID" value="CAD8178809.1"/>
    <property type="molecule type" value="Genomic_DNA"/>
</dbReference>
<evidence type="ECO:0000313" key="1">
    <source>
        <dbReference type="EMBL" id="CAD8178809.1"/>
    </source>
</evidence>
<reference evidence="1" key="1">
    <citation type="submission" date="2021-01" db="EMBL/GenBank/DDBJ databases">
        <authorList>
            <consortium name="Genoscope - CEA"/>
            <person name="William W."/>
        </authorList>
    </citation>
    <scope>NUCLEOTIDE SEQUENCE</scope>
</reference>
<keyword evidence="2" id="KW-1185">Reference proteome</keyword>
<proteinExistence type="predicted"/>
<gene>
    <name evidence="1" type="ORF">POCTA_138.1.T0710270</name>
</gene>
<name>A0A8S1VSR6_PAROT</name>
<dbReference type="AlphaFoldDB" id="A0A8S1VSR6"/>
<protein>
    <submittedName>
        <fullName evidence="1">Uncharacterized protein</fullName>
    </submittedName>
</protein>
<evidence type="ECO:0000313" key="2">
    <source>
        <dbReference type="Proteomes" id="UP000683925"/>
    </source>
</evidence>
<accession>A0A8S1VSR6</accession>
<sequence length="117" mass="13812">MDQEDLMKFQISKYCSAFARSTNLEIIIMNSAVGDYDNHLQKCLRFQNLSIAFLNANLRIQKFQITINLFDENSQQISDTLVDLSFIIKQPGTWLNSFYGFQHSYLQPIWQKFYLLQ</sequence>
<dbReference type="Proteomes" id="UP000683925">
    <property type="component" value="Unassembled WGS sequence"/>
</dbReference>
<comment type="caution">
    <text evidence="1">The sequence shown here is derived from an EMBL/GenBank/DDBJ whole genome shotgun (WGS) entry which is preliminary data.</text>
</comment>
<organism evidence="1 2">
    <name type="scientific">Paramecium octaurelia</name>
    <dbReference type="NCBI Taxonomy" id="43137"/>
    <lineage>
        <taxon>Eukaryota</taxon>
        <taxon>Sar</taxon>
        <taxon>Alveolata</taxon>
        <taxon>Ciliophora</taxon>
        <taxon>Intramacronucleata</taxon>
        <taxon>Oligohymenophorea</taxon>
        <taxon>Peniculida</taxon>
        <taxon>Parameciidae</taxon>
        <taxon>Paramecium</taxon>
    </lineage>
</organism>